<reference evidence="3" key="1">
    <citation type="submission" date="2021-02" db="EMBL/GenBank/DDBJ databases">
        <authorList>
            <person name="Nowell W R."/>
        </authorList>
    </citation>
    <scope>NUCLEOTIDE SEQUENCE</scope>
</reference>
<dbReference type="InterPro" id="IPR001128">
    <property type="entry name" value="Cyt_P450"/>
</dbReference>
<dbReference type="SUPFAM" id="SSF53822">
    <property type="entry name" value="Periplasmic binding protein-like I"/>
    <property type="match status" value="1"/>
</dbReference>
<dbReference type="GO" id="GO:0016705">
    <property type="term" value="F:oxidoreductase activity, acting on paired donors, with incorporation or reduction of molecular oxygen"/>
    <property type="evidence" value="ECO:0007669"/>
    <property type="project" value="InterPro"/>
</dbReference>
<dbReference type="AlphaFoldDB" id="A0A813TP17"/>
<proteinExistence type="inferred from homology"/>
<dbReference type="InterPro" id="IPR036396">
    <property type="entry name" value="Cyt_P450_sf"/>
</dbReference>
<feature type="transmembrane region" description="Helical" evidence="2">
    <location>
        <begin position="6"/>
        <end position="25"/>
    </location>
</feature>
<sequence>MFSILLYIFLIILLTLCLIIYIKLIRPEKLIYDKFRRQGITGEPFIPLLGQIPDLHRYREADKMMNYYGDLVEKHGHVLLYSFGPVVRLLVNEPDMLADVLSRQNSKNYIKPVIATTVFAPIIGYHNLLVADGSEHERARRMINPAFYHTNLKSMISIIADRTKKTIEKILNKETNSEEIDLQNLFNTLILSIIVSSAFGADFETNTNAKDIMCLVLTEVLDAVLYRSLQMDFDTPDVDSDNDDVADDIRTKSRSSYDSEYQRAKSPYIYNHRTSTYDKNPYYRHRPYRPRHVFTSTGSIKVGILHSKTGAIAISESILIDLLLLLIKQQNQKGGLLGKKLKPVVVDPASNDTLFAELAEQLIVKRKVSVVFGCWTSTSRIAVRPVFKKYNSILFYSTQFEGQESDRNIFYTGASPNQQAIQAVDYLMGLGVERWVLEGTDYIYPRTTNAILKAYLKQKGVSTNDIRENYTPFSFTDWAAEVTLIKTFGSTGKKTAIISTINGDSNVAFYTELTNQGISSANIPFMAFSVSENELTQIPADTLSGIVGNYASWNYFQSIDTPINEEFIKQWQQYTGHDNVTNDPMEATYIAFNMWIKAVTGAQTTDADTVIDRMVGVAVPNLSGGYASMLANHYITKPVYIGSITDDGQFDVVYQTPGLVAGDAWSDYLSSSAPLISDWRKPLACGEFNTNNHKCEDP</sequence>
<dbReference type="Gene3D" id="1.10.630.10">
    <property type="entry name" value="Cytochrome P450"/>
    <property type="match status" value="1"/>
</dbReference>
<keyword evidence="2" id="KW-0812">Transmembrane</keyword>
<evidence type="ECO:0000313" key="3">
    <source>
        <dbReference type="EMBL" id="CAF0816515.1"/>
    </source>
</evidence>
<comment type="similarity">
    <text evidence="1">Belongs to the cytochrome P450 family.</text>
</comment>
<dbReference type="GO" id="GO:0004497">
    <property type="term" value="F:monooxygenase activity"/>
    <property type="evidence" value="ECO:0007669"/>
    <property type="project" value="InterPro"/>
</dbReference>
<dbReference type="PANTHER" id="PTHR47628:SF1">
    <property type="entry name" value="ALIPHATIC AMIDASE EXPRESSION-REGULATING PROTEIN"/>
    <property type="match status" value="1"/>
</dbReference>
<evidence type="ECO:0000313" key="4">
    <source>
        <dbReference type="Proteomes" id="UP000663845"/>
    </source>
</evidence>
<evidence type="ECO:0000256" key="1">
    <source>
        <dbReference type="ARBA" id="ARBA00010617"/>
    </source>
</evidence>
<dbReference type="EMBL" id="CAJNOG010000037">
    <property type="protein sequence ID" value="CAF0816515.1"/>
    <property type="molecule type" value="Genomic_DNA"/>
</dbReference>
<comment type="caution">
    <text evidence="3">The sequence shown here is derived from an EMBL/GenBank/DDBJ whole genome shotgun (WGS) entry which is preliminary data.</text>
</comment>
<keyword evidence="2" id="KW-0472">Membrane</keyword>
<evidence type="ECO:0000256" key="2">
    <source>
        <dbReference type="SAM" id="Phobius"/>
    </source>
</evidence>
<dbReference type="Gene3D" id="3.40.50.2300">
    <property type="match status" value="2"/>
</dbReference>
<gene>
    <name evidence="3" type="ORF">JYZ213_LOCUS6070</name>
</gene>
<dbReference type="GO" id="GO:0005506">
    <property type="term" value="F:iron ion binding"/>
    <property type="evidence" value="ECO:0007669"/>
    <property type="project" value="InterPro"/>
</dbReference>
<organism evidence="3 4">
    <name type="scientific">Adineta steineri</name>
    <dbReference type="NCBI Taxonomy" id="433720"/>
    <lineage>
        <taxon>Eukaryota</taxon>
        <taxon>Metazoa</taxon>
        <taxon>Spiralia</taxon>
        <taxon>Gnathifera</taxon>
        <taxon>Rotifera</taxon>
        <taxon>Eurotatoria</taxon>
        <taxon>Bdelloidea</taxon>
        <taxon>Adinetida</taxon>
        <taxon>Adinetidae</taxon>
        <taxon>Adineta</taxon>
    </lineage>
</organism>
<dbReference type="GO" id="GO:0020037">
    <property type="term" value="F:heme binding"/>
    <property type="evidence" value="ECO:0007669"/>
    <property type="project" value="InterPro"/>
</dbReference>
<dbReference type="Pfam" id="PF00067">
    <property type="entry name" value="p450"/>
    <property type="match status" value="1"/>
</dbReference>
<dbReference type="SUPFAM" id="SSF48264">
    <property type="entry name" value="Cytochrome P450"/>
    <property type="match status" value="1"/>
</dbReference>
<accession>A0A813TP17</accession>
<dbReference type="InterPro" id="IPR028082">
    <property type="entry name" value="Peripla_BP_I"/>
</dbReference>
<protein>
    <submittedName>
        <fullName evidence="3">Uncharacterized protein</fullName>
    </submittedName>
</protein>
<name>A0A813TP17_9BILA</name>
<dbReference type="Proteomes" id="UP000663845">
    <property type="component" value="Unassembled WGS sequence"/>
</dbReference>
<dbReference type="Pfam" id="PF13433">
    <property type="entry name" value="Peripla_BP_5"/>
    <property type="match status" value="1"/>
</dbReference>
<dbReference type="PANTHER" id="PTHR47628">
    <property type="match status" value="1"/>
</dbReference>
<keyword evidence="2" id="KW-1133">Transmembrane helix</keyword>